<name>A0A410JZ89_9BACT</name>
<evidence type="ECO:0000313" key="1">
    <source>
        <dbReference type="EMBL" id="QAR33395.1"/>
    </source>
</evidence>
<proteinExistence type="predicted"/>
<accession>A0A410JZ89</accession>
<dbReference type="RefSeq" id="WP_128466681.1">
    <property type="nucleotide sequence ID" value="NZ_CP035108.1"/>
</dbReference>
<dbReference type="EMBL" id="CP035108">
    <property type="protein sequence ID" value="QAR33395.1"/>
    <property type="molecule type" value="Genomic_DNA"/>
</dbReference>
<sequence length="339" mass="39800">MNVYSPLKCVDEQALRFVKNIDLVLSKRVQRDIFSSESKWHRAEMKFSQIMDVKLDVISIADNCVEWAEKLEKEFYGWLADCNRDLTRWDEPVRKALSFDKPSEGVFTYYNASISYMKSLVTFCKSEMLVTLDDDDRKYLKELINTASGLKKTISGIYNYSYEVITVNSDLVEGTKEALQELYRGVERLLRVCAEAISTGYSMRRKYNNRKFASDYNSDYIYASGGRIIETANLVWMFRFIFWYGHKKKPDEYPINHILALENKDVIEFRRNVNTVMRRIMGERHPLYMRFNTLMSSVIQGMGLKKLDDSQLEYLENTFFDMWAIAAARTILSEKEKES</sequence>
<gene>
    <name evidence="1" type="ORF">EP073_08275</name>
</gene>
<dbReference type="KEGG" id="gtl:EP073_08275"/>
<dbReference type="AlphaFoldDB" id="A0A410JZ89"/>
<keyword evidence="2" id="KW-1185">Reference proteome</keyword>
<protein>
    <submittedName>
        <fullName evidence="1">Uncharacterized protein</fullName>
    </submittedName>
</protein>
<dbReference type="Proteomes" id="UP000287502">
    <property type="component" value="Chromosome"/>
</dbReference>
<evidence type="ECO:0000313" key="2">
    <source>
        <dbReference type="Proteomes" id="UP000287502"/>
    </source>
</evidence>
<organism evidence="1 2">
    <name type="scientific">Geovibrio thiophilus</name>
    <dbReference type="NCBI Taxonomy" id="139438"/>
    <lineage>
        <taxon>Bacteria</taxon>
        <taxon>Pseudomonadati</taxon>
        <taxon>Deferribacterota</taxon>
        <taxon>Deferribacteres</taxon>
        <taxon>Deferribacterales</taxon>
        <taxon>Geovibrionaceae</taxon>
        <taxon>Geovibrio</taxon>
    </lineage>
</organism>
<dbReference type="OrthoDB" id="9823427at2"/>
<reference evidence="1 2" key="1">
    <citation type="submission" date="2019-01" db="EMBL/GenBank/DDBJ databases">
        <title>Geovibrio thiophilus DSM 11263, complete genome.</title>
        <authorList>
            <person name="Spring S."/>
            <person name="Bunk B."/>
            <person name="Sproer C."/>
        </authorList>
    </citation>
    <scope>NUCLEOTIDE SEQUENCE [LARGE SCALE GENOMIC DNA]</scope>
    <source>
        <strain evidence="1 2">DSM 11263</strain>
    </source>
</reference>